<name>A0A8T2SRE7_CERRI</name>
<organism evidence="3 4">
    <name type="scientific">Ceratopteris richardii</name>
    <name type="common">Triangle waterfern</name>
    <dbReference type="NCBI Taxonomy" id="49495"/>
    <lineage>
        <taxon>Eukaryota</taxon>
        <taxon>Viridiplantae</taxon>
        <taxon>Streptophyta</taxon>
        <taxon>Embryophyta</taxon>
        <taxon>Tracheophyta</taxon>
        <taxon>Polypodiopsida</taxon>
        <taxon>Polypodiidae</taxon>
        <taxon>Polypodiales</taxon>
        <taxon>Pteridineae</taxon>
        <taxon>Pteridaceae</taxon>
        <taxon>Parkerioideae</taxon>
        <taxon>Ceratopteris</taxon>
    </lineage>
</organism>
<comment type="caution">
    <text evidence="3">The sequence shown here is derived from an EMBL/GenBank/DDBJ whole genome shotgun (WGS) entry which is preliminary data.</text>
</comment>
<dbReference type="Proteomes" id="UP000825935">
    <property type="component" value="Chromosome 18"/>
</dbReference>
<evidence type="ECO:0000313" key="3">
    <source>
        <dbReference type="EMBL" id="KAH7366551.1"/>
    </source>
</evidence>
<sequence length="134" mass="13000">MIVKMGNTSTFAAVLCLAAVLVFGTVEGGIEQSVRCTAGPCKGKVLTCPYFCYTAPGHGSFSGGPGGGGGGSGSGAPGAPGRGPFGGRGGRGGGFGGGGGGGGFDDGFNSQKDSILRRNPCHFDCAHCVVSCVF</sequence>
<evidence type="ECO:0000256" key="1">
    <source>
        <dbReference type="SAM" id="MobiDB-lite"/>
    </source>
</evidence>
<keyword evidence="2" id="KW-0732">Signal</keyword>
<protein>
    <submittedName>
        <fullName evidence="3">Uncharacterized protein</fullName>
    </submittedName>
</protein>
<gene>
    <name evidence="3" type="ORF">KP509_18G084500</name>
</gene>
<feature type="region of interest" description="Disordered" evidence="1">
    <location>
        <begin position="63"/>
        <end position="105"/>
    </location>
</feature>
<proteinExistence type="predicted"/>
<feature type="signal peptide" evidence="2">
    <location>
        <begin position="1"/>
        <end position="28"/>
    </location>
</feature>
<reference evidence="3" key="1">
    <citation type="submission" date="2021-08" db="EMBL/GenBank/DDBJ databases">
        <title>WGS assembly of Ceratopteris richardii.</title>
        <authorList>
            <person name="Marchant D.B."/>
            <person name="Chen G."/>
            <person name="Jenkins J."/>
            <person name="Shu S."/>
            <person name="Leebens-Mack J."/>
            <person name="Grimwood J."/>
            <person name="Schmutz J."/>
            <person name="Soltis P."/>
            <person name="Soltis D."/>
            <person name="Chen Z.-H."/>
        </authorList>
    </citation>
    <scope>NUCLEOTIDE SEQUENCE</scope>
    <source>
        <strain evidence="3">Whitten #5841</strain>
        <tissue evidence="3">Leaf</tissue>
    </source>
</reference>
<accession>A0A8T2SRE7</accession>
<keyword evidence="4" id="KW-1185">Reference proteome</keyword>
<feature type="chain" id="PRO_5035773323" evidence="2">
    <location>
        <begin position="29"/>
        <end position="134"/>
    </location>
</feature>
<dbReference type="EMBL" id="CM035423">
    <property type="protein sequence ID" value="KAH7366551.1"/>
    <property type="molecule type" value="Genomic_DNA"/>
</dbReference>
<evidence type="ECO:0000313" key="4">
    <source>
        <dbReference type="Proteomes" id="UP000825935"/>
    </source>
</evidence>
<evidence type="ECO:0000256" key="2">
    <source>
        <dbReference type="SAM" id="SignalP"/>
    </source>
</evidence>
<dbReference type="AlphaFoldDB" id="A0A8T2SRE7"/>